<proteinExistence type="predicted"/>
<sequence>MTLWTFLAIFFGGAYLLEAYYSHNKTQRKLAESAVNNGELDALKRMVAEQAEENQALRARIETLEAIVTDGGFEVDQQIRNLG</sequence>
<dbReference type="RefSeq" id="WP_345334685.1">
    <property type="nucleotide sequence ID" value="NZ_BAABJZ010000020.1"/>
</dbReference>
<reference evidence="3" key="1">
    <citation type="journal article" date="2019" name="Int. J. Syst. Evol. Microbiol.">
        <title>The Global Catalogue of Microorganisms (GCM) 10K type strain sequencing project: providing services to taxonomists for standard genome sequencing and annotation.</title>
        <authorList>
            <consortium name="The Broad Institute Genomics Platform"/>
            <consortium name="The Broad Institute Genome Sequencing Center for Infectious Disease"/>
            <person name="Wu L."/>
            <person name="Ma J."/>
        </authorList>
    </citation>
    <scope>NUCLEOTIDE SEQUENCE [LARGE SCALE GENOMIC DNA]</scope>
    <source>
        <strain evidence="3">JCM 18401</strain>
    </source>
</reference>
<evidence type="ECO:0000313" key="3">
    <source>
        <dbReference type="Proteomes" id="UP001499988"/>
    </source>
</evidence>
<protein>
    <recommendedName>
        <fullName evidence="4">Phage shock protein B</fullName>
    </recommendedName>
</protein>
<feature type="coiled-coil region" evidence="1">
    <location>
        <begin position="40"/>
        <end position="67"/>
    </location>
</feature>
<organism evidence="2 3">
    <name type="scientific">Ferrimonas pelagia</name>
    <dbReference type="NCBI Taxonomy" id="1177826"/>
    <lineage>
        <taxon>Bacteria</taxon>
        <taxon>Pseudomonadati</taxon>
        <taxon>Pseudomonadota</taxon>
        <taxon>Gammaproteobacteria</taxon>
        <taxon>Alteromonadales</taxon>
        <taxon>Ferrimonadaceae</taxon>
        <taxon>Ferrimonas</taxon>
    </lineage>
</organism>
<evidence type="ECO:0000256" key="1">
    <source>
        <dbReference type="SAM" id="Coils"/>
    </source>
</evidence>
<evidence type="ECO:0000313" key="2">
    <source>
        <dbReference type="EMBL" id="GAA4881452.1"/>
    </source>
</evidence>
<keyword evidence="1" id="KW-0175">Coiled coil</keyword>
<evidence type="ECO:0008006" key="4">
    <source>
        <dbReference type="Google" id="ProtNLM"/>
    </source>
</evidence>
<gene>
    <name evidence="2" type="ORF">GCM10023333_14500</name>
</gene>
<dbReference type="Proteomes" id="UP001499988">
    <property type="component" value="Unassembled WGS sequence"/>
</dbReference>
<name>A0ABP9ENF1_9GAMM</name>
<keyword evidence="3" id="KW-1185">Reference proteome</keyword>
<accession>A0ABP9ENF1</accession>
<comment type="caution">
    <text evidence="2">The sequence shown here is derived from an EMBL/GenBank/DDBJ whole genome shotgun (WGS) entry which is preliminary data.</text>
</comment>
<dbReference type="EMBL" id="BAABJZ010000020">
    <property type="protein sequence ID" value="GAA4881452.1"/>
    <property type="molecule type" value="Genomic_DNA"/>
</dbReference>